<dbReference type="PATRIC" id="fig|1347342.6.peg.3109"/>
<evidence type="ECO:0000259" key="9">
    <source>
        <dbReference type="PROSITE" id="PS50850"/>
    </source>
</evidence>
<dbReference type="AlphaFoldDB" id="T2KPR4"/>
<dbReference type="InterPro" id="IPR018043">
    <property type="entry name" value="Na/Gal_symport_CS"/>
</dbReference>
<feature type="transmembrane region" description="Helical" evidence="8">
    <location>
        <begin position="185"/>
        <end position="204"/>
    </location>
</feature>
<name>T2KPR4_FORAG</name>
<dbReference type="EMBL" id="HG315671">
    <property type="protein sequence ID" value="CDF80802.1"/>
    <property type="molecule type" value="Genomic_DNA"/>
</dbReference>
<dbReference type="HOGENOM" id="CLU_027408_0_2_10"/>
<accession>T2KPR4</accession>
<dbReference type="PROSITE" id="PS00872">
    <property type="entry name" value="NA_GALACTOSIDE_SYMP"/>
    <property type="match status" value="1"/>
</dbReference>
<feature type="transmembrane region" description="Helical" evidence="8">
    <location>
        <begin position="109"/>
        <end position="129"/>
    </location>
</feature>
<dbReference type="Pfam" id="PF13347">
    <property type="entry name" value="MFS_2"/>
    <property type="match status" value="1"/>
</dbReference>
<evidence type="ECO:0000256" key="6">
    <source>
        <dbReference type="ARBA" id="ARBA00022989"/>
    </source>
</evidence>
<keyword evidence="6 8" id="KW-1133">Transmembrane helix</keyword>
<keyword evidence="11" id="KW-1185">Reference proteome</keyword>
<dbReference type="Proteomes" id="UP000016160">
    <property type="component" value="Chromosome"/>
</dbReference>
<evidence type="ECO:0000256" key="1">
    <source>
        <dbReference type="ARBA" id="ARBA00004651"/>
    </source>
</evidence>
<reference evidence="10 11" key="1">
    <citation type="journal article" date="2013" name="Appl. Environ. Microbiol.">
        <title>The genome of the alga-associated marine flavobacterium Formosa agariphila KMM 3901T reveals a broad potential for degradation of algal polysaccharides.</title>
        <authorList>
            <person name="Mann A.J."/>
            <person name="Hahnke R.L."/>
            <person name="Huang S."/>
            <person name="Werner J."/>
            <person name="Xing P."/>
            <person name="Barbeyron T."/>
            <person name="Huettel B."/>
            <person name="Stueber K."/>
            <person name="Reinhardt R."/>
            <person name="Harder J."/>
            <person name="Gloeckner F.O."/>
            <person name="Amann R.I."/>
            <person name="Teeling H."/>
        </authorList>
    </citation>
    <scope>NUCLEOTIDE SEQUENCE [LARGE SCALE GENOMIC DNA]</scope>
    <source>
        <strain evidence="11">DSM 15362 / KCTC 12365 / LMG 23005 / KMM 3901</strain>
    </source>
</reference>
<dbReference type="CDD" id="cd17332">
    <property type="entry name" value="MFS_MelB_like"/>
    <property type="match status" value="1"/>
</dbReference>
<organism evidence="10 11">
    <name type="scientific">Formosa agariphila (strain DSM 15362 / KCTC 12365 / LMG 23005 / KMM 3901 / M-2Alg 35-1)</name>
    <dbReference type="NCBI Taxonomy" id="1347342"/>
    <lineage>
        <taxon>Bacteria</taxon>
        <taxon>Pseudomonadati</taxon>
        <taxon>Bacteroidota</taxon>
        <taxon>Flavobacteriia</taxon>
        <taxon>Flavobacteriales</taxon>
        <taxon>Flavobacteriaceae</taxon>
        <taxon>Formosa</taxon>
    </lineage>
</organism>
<dbReference type="OrthoDB" id="9764596at2"/>
<dbReference type="SUPFAM" id="SSF103473">
    <property type="entry name" value="MFS general substrate transporter"/>
    <property type="match status" value="1"/>
</dbReference>
<evidence type="ECO:0000256" key="7">
    <source>
        <dbReference type="ARBA" id="ARBA00023136"/>
    </source>
</evidence>
<keyword evidence="5 8" id="KW-0812">Transmembrane</keyword>
<proteinExistence type="inferred from homology"/>
<dbReference type="eggNOG" id="COG2211">
    <property type="taxonomic scope" value="Bacteria"/>
</dbReference>
<dbReference type="GO" id="GO:0015293">
    <property type="term" value="F:symporter activity"/>
    <property type="evidence" value="ECO:0007669"/>
    <property type="project" value="InterPro"/>
</dbReference>
<feature type="transmembrane region" description="Helical" evidence="8">
    <location>
        <begin position="277"/>
        <end position="295"/>
    </location>
</feature>
<evidence type="ECO:0000256" key="5">
    <source>
        <dbReference type="ARBA" id="ARBA00022692"/>
    </source>
</evidence>
<keyword evidence="4" id="KW-1003">Cell membrane</keyword>
<dbReference type="GO" id="GO:0008643">
    <property type="term" value="P:carbohydrate transport"/>
    <property type="evidence" value="ECO:0007669"/>
    <property type="project" value="InterPro"/>
</dbReference>
<evidence type="ECO:0000313" key="11">
    <source>
        <dbReference type="Proteomes" id="UP000016160"/>
    </source>
</evidence>
<dbReference type="NCBIfam" id="TIGR00792">
    <property type="entry name" value="gph"/>
    <property type="match status" value="1"/>
</dbReference>
<evidence type="ECO:0000256" key="8">
    <source>
        <dbReference type="SAM" id="Phobius"/>
    </source>
</evidence>
<dbReference type="GO" id="GO:0006814">
    <property type="term" value="P:sodium ion transport"/>
    <property type="evidence" value="ECO:0007669"/>
    <property type="project" value="InterPro"/>
</dbReference>
<feature type="transmembrane region" description="Helical" evidence="8">
    <location>
        <begin position="38"/>
        <end position="57"/>
    </location>
</feature>
<feature type="domain" description="Major facilitator superfamily (MFS) profile" evidence="9">
    <location>
        <begin position="235"/>
        <end position="458"/>
    </location>
</feature>
<feature type="transmembrane region" description="Helical" evidence="8">
    <location>
        <begin position="384"/>
        <end position="402"/>
    </location>
</feature>
<dbReference type="PANTHER" id="PTHR11328">
    <property type="entry name" value="MAJOR FACILITATOR SUPERFAMILY DOMAIN-CONTAINING PROTEIN"/>
    <property type="match status" value="1"/>
</dbReference>
<protein>
    <submittedName>
        <fullName evidence="10">Sugar (Glycoside-pentoside-hexuronide) transport er</fullName>
    </submittedName>
</protein>
<dbReference type="PROSITE" id="PS50850">
    <property type="entry name" value="MFS"/>
    <property type="match status" value="1"/>
</dbReference>
<feature type="transmembrane region" description="Helical" evidence="8">
    <location>
        <begin position="307"/>
        <end position="325"/>
    </location>
</feature>
<feature type="transmembrane region" description="Helical" evidence="8">
    <location>
        <begin position="149"/>
        <end position="169"/>
    </location>
</feature>
<dbReference type="Gene3D" id="1.20.1250.20">
    <property type="entry name" value="MFS general substrate transporter like domains"/>
    <property type="match status" value="2"/>
</dbReference>
<comment type="subcellular location">
    <subcellularLocation>
        <location evidence="1">Cell membrane</location>
        <topology evidence="1">Multi-pass membrane protein</topology>
    </subcellularLocation>
</comment>
<keyword evidence="7 8" id="KW-0472">Membrane</keyword>
<feature type="transmembrane region" description="Helical" evidence="8">
    <location>
        <begin position="422"/>
        <end position="440"/>
    </location>
</feature>
<feature type="transmembrane region" description="Helical" evidence="8">
    <location>
        <begin position="225"/>
        <end position="247"/>
    </location>
</feature>
<gene>
    <name evidence="10" type="ORF">BN863_30900</name>
</gene>
<feature type="transmembrane region" description="Helical" evidence="8">
    <location>
        <begin position="78"/>
        <end position="97"/>
    </location>
</feature>
<dbReference type="InterPro" id="IPR001927">
    <property type="entry name" value="Na/Gal_symport"/>
</dbReference>
<evidence type="ECO:0000256" key="4">
    <source>
        <dbReference type="ARBA" id="ARBA00022475"/>
    </source>
</evidence>
<feature type="transmembrane region" description="Helical" evidence="8">
    <location>
        <begin position="331"/>
        <end position="355"/>
    </location>
</feature>
<dbReference type="PANTHER" id="PTHR11328:SF24">
    <property type="entry name" value="MAJOR FACILITATOR SUPERFAMILY (MFS) PROFILE DOMAIN-CONTAINING PROTEIN"/>
    <property type="match status" value="1"/>
</dbReference>
<sequence>MKDKIGIKEKVGYGFGDFASSMFWKLFSMYLMIYYTDIVGLTPAAVGTMFLLTRLWDGLNDPIMGIIADRTQTSKGKFRPYLLWVAIPFGLIGVLTFSTPDLDASGKLIYAYITYSLMMMVYTAVNVPYSSLMGVMTSDTKERTTLASFRFIGAYSGGIFMTASVPYLLDYFRDTGANDAQSYQYTVAIYAVLAAFFFIMTYKWTKERVKPLKSKQSIKKDLKDLAKNGQWFIMLGAGIAVLIFNSLRDGSIMYYFKYFVHDQTLPVFGEVKWDKLAGAYMTVWLVTNLLGVLIAKPASAKFGKKNTFIGAMIVASIFSFLFYWVDPNSIALIFILNIIIGLSAGIVLPLIWSMYADIADYSEWKTGRRATGLVFSSSSMSQKMGWTLGGAITGWLLYAYGFEANADQTTESLKGIKMLISIYPAIGALVSALILMIYKLSDSYMSKISKELELKRYN</sequence>
<evidence type="ECO:0000313" key="10">
    <source>
        <dbReference type="EMBL" id="CDF80802.1"/>
    </source>
</evidence>
<dbReference type="GO" id="GO:0005886">
    <property type="term" value="C:plasma membrane"/>
    <property type="evidence" value="ECO:0007669"/>
    <property type="project" value="UniProtKB-SubCell"/>
</dbReference>
<feature type="transmembrane region" description="Helical" evidence="8">
    <location>
        <begin position="12"/>
        <end position="32"/>
    </location>
</feature>
<dbReference type="InterPro" id="IPR036259">
    <property type="entry name" value="MFS_trans_sf"/>
</dbReference>
<comment type="similarity">
    <text evidence="2">Belongs to the sodium:galactoside symporter (TC 2.A.2) family.</text>
</comment>
<dbReference type="InterPro" id="IPR020846">
    <property type="entry name" value="MFS_dom"/>
</dbReference>
<dbReference type="InterPro" id="IPR039672">
    <property type="entry name" value="MFS_2"/>
</dbReference>
<keyword evidence="3" id="KW-0813">Transport</keyword>
<evidence type="ECO:0000256" key="3">
    <source>
        <dbReference type="ARBA" id="ARBA00022448"/>
    </source>
</evidence>
<evidence type="ECO:0000256" key="2">
    <source>
        <dbReference type="ARBA" id="ARBA00009617"/>
    </source>
</evidence>
<dbReference type="RefSeq" id="WP_038532115.1">
    <property type="nucleotide sequence ID" value="NZ_HG315671.1"/>
</dbReference>
<dbReference type="STRING" id="1347342.BN863_30900"/>